<keyword evidence="1" id="KW-0645">Protease</keyword>
<dbReference type="Proteomes" id="UP000746741">
    <property type="component" value="Unassembled WGS sequence"/>
</dbReference>
<dbReference type="RefSeq" id="WP_168041051.1">
    <property type="nucleotide sequence ID" value="NZ_JAAEDK010000020.1"/>
</dbReference>
<dbReference type="AlphaFoldDB" id="A0A9X9WHE6"/>
<dbReference type="Proteomes" id="UP001138708">
    <property type="component" value="Unassembled WGS sequence"/>
</dbReference>
<comment type="caution">
    <text evidence="5">The sequence shown here is derived from an EMBL/GenBank/DDBJ whole genome shotgun (WGS) entry which is preliminary data.</text>
</comment>
<dbReference type="PANTHER" id="PTHR43270:SF12">
    <property type="entry name" value="SUCCINYL-DIAMINOPIMELATE DESUCCINYLASE"/>
    <property type="match status" value="1"/>
</dbReference>
<dbReference type="InterPro" id="IPR051458">
    <property type="entry name" value="Cyt/Met_Dipeptidase"/>
</dbReference>
<dbReference type="Gene3D" id="3.30.70.360">
    <property type="match status" value="1"/>
</dbReference>
<evidence type="ECO:0000256" key="2">
    <source>
        <dbReference type="ARBA" id="ARBA00022723"/>
    </source>
</evidence>
<evidence type="ECO:0000313" key="8">
    <source>
        <dbReference type="Proteomes" id="UP001138708"/>
    </source>
</evidence>
<dbReference type="InterPro" id="IPR011650">
    <property type="entry name" value="Peptidase_M20_dimer"/>
</dbReference>
<proteinExistence type="predicted"/>
<dbReference type="Pfam" id="PF01546">
    <property type="entry name" value="Peptidase_M20"/>
    <property type="match status" value="1"/>
</dbReference>
<reference evidence="5" key="1">
    <citation type="submission" date="2020-01" db="EMBL/GenBank/DDBJ databases">
        <authorList>
            <person name="Rat A."/>
        </authorList>
    </citation>
    <scope>NUCLEOTIDE SEQUENCE</scope>
    <source>
        <strain evidence="5">LMG 31161</strain>
    </source>
</reference>
<dbReference type="SUPFAM" id="SSF53187">
    <property type="entry name" value="Zn-dependent exopeptidases"/>
    <property type="match status" value="1"/>
</dbReference>
<evidence type="ECO:0000259" key="4">
    <source>
        <dbReference type="Pfam" id="PF07687"/>
    </source>
</evidence>
<reference evidence="5" key="3">
    <citation type="journal article" date="2021" name="Syst. Appl. Microbiol.">
        <title>Roseomonas hellenica sp. nov., isolated from roots of wild-growing Alkanna tinctoria.</title>
        <authorList>
            <person name="Rat A."/>
            <person name="Naranjo H.D."/>
            <person name="Lebbe L."/>
            <person name="Cnockaert M."/>
            <person name="Krigas N."/>
            <person name="Grigoriadou K."/>
            <person name="Maloupa E."/>
            <person name="Willems A."/>
        </authorList>
    </citation>
    <scope>NUCLEOTIDE SEQUENCE</scope>
    <source>
        <strain evidence="5">LMG 31161</strain>
    </source>
</reference>
<keyword evidence="7" id="KW-1185">Reference proteome</keyword>
<dbReference type="EMBL" id="JAAEDK010000020">
    <property type="protein sequence ID" value="MBR0659756.1"/>
    <property type="molecule type" value="Genomic_DNA"/>
</dbReference>
<evidence type="ECO:0000313" key="7">
    <source>
        <dbReference type="Proteomes" id="UP000746741"/>
    </source>
</evidence>
<feature type="domain" description="Peptidase M20 dimerisation" evidence="4">
    <location>
        <begin position="194"/>
        <end position="351"/>
    </location>
</feature>
<gene>
    <name evidence="6" type="ORF">GWK15_09555</name>
    <name evidence="5" type="ORF">GXW75_10890</name>
</gene>
<evidence type="ECO:0000313" key="6">
    <source>
        <dbReference type="EMBL" id="NKE17186.1"/>
    </source>
</evidence>
<dbReference type="NCBIfam" id="NF005914">
    <property type="entry name" value="PRK07907.1"/>
    <property type="match status" value="1"/>
</dbReference>
<organism evidence="5 8">
    <name type="scientific">Neoroseomonas oryzicola</name>
    <dbReference type="NCBI Taxonomy" id="535904"/>
    <lineage>
        <taxon>Bacteria</taxon>
        <taxon>Pseudomonadati</taxon>
        <taxon>Pseudomonadota</taxon>
        <taxon>Alphaproteobacteria</taxon>
        <taxon>Acetobacterales</taxon>
        <taxon>Acetobacteraceae</taxon>
        <taxon>Neoroseomonas</taxon>
    </lineage>
</organism>
<dbReference type="GO" id="GO:0006508">
    <property type="term" value="P:proteolysis"/>
    <property type="evidence" value="ECO:0007669"/>
    <property type="project" value="UniProtKB-KW"/>
</dbReference>
<evidence type="ECO:0000256" key="3">
    <source>
        <dbReference type="ARBA" id="ARBA00022801"/>
    </source>
</evidence>
<protein>
    <submittedName>
        <fullName evidence="5">M20 family dipeptidase</fullName>
    </submittedName>
</protein>
<dbReference type="Pfam" id="PF07687">
    <property type="entry name" value="M20_dimer"/>
    <property type="match status" value="1"/>
</dbReference>
<dbReference type="PANTHER" id="PTHR43270">
    <property type="entry name" value="BETA-ALA-HIS DIPEPTIDASE"/>
    <property type="match status" value="1"/>
</dbReference>
<evidence type="ECO:0000313" key="5">
    <source>
        <dbReference type="EMBL" id="MBR0659756.1"/>
    </source>
</evidence>
<accession>A0A9X9WHE6</accession>
<reference evidence="6 7" key="2">
    <citation type="submission" date="2020-02" db="EMBL/GenBank/DDBJ databases">
        <authorList>
            <person name="Sun Q."/>
            <person name="Inoue M."/>
        </authorList>
    </citation>
    <scope>NUCLEOTIDE SEQUENCE [LARGE SCALE GENOMIC DNA]</scope>
    <source>
        <strain evidence="6 7">KCTC 22478</strain>
    </source>
</reference>
<dbReference type="EMBL" id="JAAVUP010000002">
    <property type="protein sequence ID" value="NKE17186.1"/>
    <property type="molecule type" value="Genomic_DNA"/>
</dbReference>
<dbReference type="InterPro" id="IPR002933">
    <property type="entry name" value="Peptidase_M20"/>
</dbReference>
<dbReference type="GO" id="GO:0046872">
    <property type="term" value="F:metal ion binding"/>
    <property type="evidence" value="ECO:0007669"/>
    <property type="project" value="UniProtKB-KW"/>
</dbReference>
<dbReference type="GO" id="GO:0008233">
    <property type="term" value="F:peptidase activity"/>
    <property type="evidence" value="ECO:0007669"/>
    <property type="project" value="UniProtKB-KW"/>
</dbReference>
<dbReference type="NCBIfam" id="NF006579">
    <property type="entry name" value="PRK09104.1"/>
    <property type="match status" value="1"/>
</dbReference>
<name>A0A9X9WHE6_9PROT</name>
<sequence length="463" mass="49398">MSEAVAEALVARKDEILERLKALLRLPSVSTDPAYAEGMKATREFLLARLKEAGLTDVRLLDGGGQPAVTGAWMGAPGKPTLIVYGHYDVQPPDPLNLWTSPPFEPTIRDGRLYARGASDVKGSTLIAVETVAAFIAAGGCPVNIRFFLEGEEEIGSPSLLTLIERNRDALVADAVLSADGGRASTTLPTVNVGSRGLTKLEVTLRTASKDMHSGRYGGAVRNANHELAKLIAGLHDEAGRINVPGFFDDLAPIGLRERADAAALAMKAAEFYGDIGAVPYGDPALGLRERITLMPTIEVNGMWGGYTGAGSKTVLPCEAHAKFTMRLGPGQDPARVQKVLRDHLLAKAPAGVTLEFLDQDAGSPAFTLREGHPLLVAAERVIETTTGRAPVRARIGGTLPITAIFQETLGLDTLMFGYAMPDEDVHAPNEFFRLSSLEEGLRGWPLLLTELGKVTPEALRGR</sequence>
<dbReference type="Gene3D" id="3.40.630.10">
    <property type="entry name" value="Zn peptidases"/>
    <property type="match status" value="1"/>
</dbReference>
<evidence type="ECO:0000256" key="1">
    <source>
        <dbReference type="ARBA" id="ARBA00022670"/>
    </source>
</evidence>
<keyword evidence="3" id="KW-0378">Hydrolase</keyword>
<keyword evidence="2" id="KW-0479">Metal-binding</keyword>